<dbReference type="RefSeq" id="WP_176125018.1">
    <property type="nucleotide sequence ID" value="NZ_JACHDE010000021.1"/>
</dbReference>
<dbReference type="GO" id="GO:0070813">
    <property type="term" value="P:hydrogen sulfide metabolic process"/>
    <property type="evidence" value="ECO:0007669"/>
    <property type="project" value="TreeGrafter"/>
</dbReference>
<accession>A0A7W8P5R9</accession>
<keyword evidence="1" id="KW-0378">Hydrolase</keyword>
<dbReference type="AlphaFoldDB" id="A0A7W8P5R9"/>
<evidence type="ECO:0000313" key="1">
    <source>
        <dbReference type="EMBL" id="MBB5404656.1"/>
    </source>
</evidence>
<reference evidence="1 2" key="1">
    <citation type="submission" date="2020-08" db="EMBL/GenBank/DDBJ databases">
        <title>Genomic Encyclopedia of Type Strains, Phase IV (KMG-V): Genome sequencing to study the core and pangenomes of soil and plant-associated prokaryotes.</title>
        <authorList>
            <person name="Whitman W."/>
        </authorList>
    </citation>
    <scope>NUCLEOTIDE SEQUENCE [LARGE SCALE GENOMIC DNA]</scope>
    <source>
        <strain evidence="1 2">JPY162</strain>
    </source>
</reference>
<comment type="caution">
    <text evidence="1">The sequence shown here is derived from an EMBL/GenBank/DDBJ whole genome shotgun (WGS) entry which is preliminary data.</text>
</comment>
<dbReference type="InterPro" id="IPR051682">
    <property type="entry name" value="Mito_Persulfide_Diox"/>
</dbReference>
<dbReference type="Gene3D" id="3.60.15.10">
    <property type="entry name" value="Ribonuclease Z/Hydroxyacylglutathione hydrolase-like"/>
    <property type="match status" value="1"/>
</dbReference>
<dbReference type="PANTHER" id="PTHR43084">
    <property type="entry name" value="PERSULFIDE DIOXYGENASE ETHE1"/>
    <property type="match status" value="1"/>
</dbReference>
<dbReference type="GO" id="GO:0006749">
    <property type="term" value="P:glutathione metabolic process"/>
    <property type="evidence" value="ECO:0007669"/>
    <property type="project" value="TreeGrafter"/>
</dbReference>
<protein>
    <submittedName>
        <fullName evidence="1">Glyoxylase-like metal-dependent hydrolase (Beta-lactamase superfamily II)</fullName>
    </submittedName>
</protein>
<sequence length="196" mass="21267">MFPYVETFYDPSAGTVSHIVYAGYGSPCAVIDPVLDFDAAPSTHSIERLVAFVEKKRLEVEWILQTHAYAGHLSGASVLNGRVGGKTGIGRSIVDVRSMLSATLDLSSEPGFDHLFAPDEVFFIGTLQAQVLAMPEPTPFDAAFMIEDALFVVDTLFMPEVGAWRRVCVRGPASLAGHACRFPSNGTRTCLGRQDR</sequence>
<dbReference type="GO" id="GO:0016787">
    <property type="term" value="F:hydrolase activity"/>
    <property type="evidence" value="ECO:0007669"/>
    <property type="project" value="UniProtKB-KW"/>
</dbReference>
<name>A0A7W8P5R9_9BURK</name>
<dbReference type="InterPro" id="IPR036866">
    <property type="entry name" value="RibonucZ/Hydroxyglut_hydro"/>
</dbReference>
<proteinExistence type="predicted"/>
<dbReference type="Proteomes" id="UP000592820">
    <property type="component" value="Unassembled WGS sequence"/>
</dbReference>
<dbReference type="SUPFAM" id="SSF56281">
    <property type="entry name" value="Metallo-hydrolase/oxidoreductase"/>
    <property type="match status" value="1"/>
</dbReference>
<dbReference type="GO" id="GO:0050313">
    <property type="term" value="F:sulfur dioxygenase activity"/>
    <property type="evidence" value="ECO:0007669"/>
    <property type="project" value="TreeGrafter"/>
</dbReference>
<dbReference type="EMBL" id="JACHDE010000021">
    <property type="protein sequence ID" value="MBB5404656.1"/>
    <property type="molecule type" value="Genomic_DNA"/>
</dbReference>
<organism evidence="1 2">
    <name type="scientific">Paraburkholderia youngii</name>
    <dbReference type="NCBI Taxonomy" id="2782701"/>
    <lineage>
        <taxon>Bacteria</taxon>
        <taxon>Pseudomonadati</taxon>
        <taxon>Pseudomonadota</taxon>
        <taxon>Betaproteobacteria</taxon>
        <taxon>Burkholderiales</taxon>
        <taxon>Burkholderiaceae</taxon>
        <taxon>Paraburkholderia</taxon>
    </lineage>
</organism>
<evidence type="ECO:0000313" key="2">
    <source>
        <dbReference type="Proteomes" id="UP000592820"/>
    </source>
</evidence>
<gene>
    <name evidence="1" type="ORF">HDG41_006752</name>
</gene>
<dbReference type="PANTHER" id="PTHR43084:SF1">
    <property type="entry name" value="PERSULFIDE DIOXYGENASE ETHE1, MITOCHONDRIAL"/>
    <property type="match status" value="1"/>
</dbReference>